<sequence length="703" mass="77588">MRLSPLASALLGLSFTVVTTSSVLAQTDDAAPSEVIQVTATRTNMPQSAIPATVSVIDGEALRQQLSTANSLSDVLGNLVPSYSPSRQKLTSAGETLRGRDPLFLIDGIPQSNPLRNGSRAAYTIDPFMIERVEVIHGASAIQGMGASGGIINIVTKKAEQGVNQSFNAGISGPDDQFSEGFSYQTGYLYRYGGKKWDVVLGTQVRDNGVYVDGQGQLVGIDAAQGDTMDAWSYDLFGKLNYRIDDQQQLAFMLNHFNMSGHGDYHAEGGDKLNHQPTLSYQGEYPGEPAENEVTTSSLTYSHKEWFGAHLDWQVFIQDFSALYGGGTFATYQDPAYGEEVFDQSRNDSRKYGSRITVDWQNLGDSPLSLTTGLDYLSDSTYQELALTGRKWVPESEFENWAPYAQLRYQANGLTLSGGLRYEYGKLKVDDFTTLASYGSVFVEGGSPSFNELLSNVGVVYALNDQWRVYASYSEGFSMADVGRVLRGISTPGLSINSFLDLQPVLADNKEVGVEYRGNALRFSLSYFESDSDLGARLEADADGIYSVMREKTAIDGIEFSADYALNADIAIGINYADTDGKYDSDDDGRVDSRLGGSNIAPKRANLYWSQQWMPMLSSRVQWNKLFDRDIYDGAAAINNFSGYDTVDLSLLLETRDWGQWRLGVENLLDEYYFTYYSQTVGGDDRQFTGRGRSVSLTWQQDW</sequence>
<keyword evidence="4 8" id="KW-0812">Transmembrane</keyword>
<gene>
    <name evidence="13" type="ORF">A10D4_08462</name>
</gene>
<dbReference type="PROSITE" id="PS52016">
    <property type="entry name" value="TONB_DEPENDENT_REC_3"/>
    <property type="match status" value="1"/>
</dbReference>
<dbReference type="InterPro" id="IPR012910">
    <property type="entry name" value="Plug_dom"/>
</dbReference>
<dbReference type="eggNOG" id="COG4771">
    <property type="taxonomic scope" value="Bacteria"/>
</dbReference>
<evidence type="ECO:0000256" key="1">
    <source>
        <dbReference type="ARBA" id="ARBA00004571"/>
    </source>
</evidence>
<evidence type="ECO:0000256" key="10">
    <source>
        <dbReference type="SAM" id="SignalP"/>
    </source>
</evidence>
<dbReference type="InterPro" id="IPR037066">
    <property type="entry name" value="Plug_dom_sf"/>
</dbReference>
<dbReference type="Pfam" id="PF00593">
    <property type="entry name" value="TonB_dep_Rec_b-barrel"/>
    <property type="match status" value="1"/>
</dbReference>
<dbReference type="GO" id="GO:0015344">
    <property type="term" value="F:siderophore uptake transmembrane transporter activity"/>
    <property type="evidence" value="ECO:0007669"/>
    <property type="project" value="TreeGrafter"/>
</dbReference>
<dbReference type="Pfam" id="PF07715">
    <property type="entry name" value="Plug"/>
    <property type="match status" value="1"/>
</dbReference>
<evidence type="ECO:0000256" key="5">
    <source>
        <dbReference type="ARBA" id="ARBA00023077"/>
    </source>
</evidence>
<feature type="domain" description="TonB-dependent receptor plug" evidence="12">
    <location>
        <begin position="47"/>
        <end position="151"/>
    </location>
</feature>
<dbReference type="CDD" id="cd01347">
    <property type="entry name" value="ligand_gated_channel"/>
    <property type="match status" value="1"/>
</dbReference>
<keyword evidence="5 9" id="KW-0798">TonB box</keyword>
<evidence type="ECO:0000256" key="6">
    <source>
        <dbReference type="ARBA" id="ARBA00023136"/>
    </source>
</evidence>
<dbReference type="InterPro" id="IPR039426">
    <property type="entry name" value="TonB-dep_rcpt-like"/>
</dbReference>
<evidence type="ECO:0000259" key="12">
    <source>
        <dbReference type="Pfam" id="PF07715"/>
    </source>
</evidence>
<keyword evidence="7 8" id="KW-0998">Cell outer membrane</keyword>
<evidence type="ECO:0000256" key="3">
    <source>
        <dbReference type="ARBA" id="ARBA00022452"/>
    </source>
</evidence>
<comment type="caution">
    <text evidence="13">The sequence shown here is derived from an EMBL/GenBank/DDBJ whole genome shotgun (WGS) entry which is preliminary data.</text>
</comment>
<dbReference type="GO" id="GO:0044718">
    <property type="term" value="P:siderophore transmembrane transport"/>
    <property type="evidence" value="ECO:0007669"/>
    <property type="project" value="TreeGrafter"/>
</dbReference>
<feature type="chain" id="PRO_5003860286" evidence="10">
    <location>
        <begin position="26"/>
        <end position="703"/>
    </location>
</feature>
<feature type="signal peptide" evidence="10">
    <location>
        <begin position="1"/>
        <end position="25"/>
    </location>
</feature>
<dbReference type="SUPFAM" id="SSF56935">
    <property type="entry name" value="Porins"/>
    <property type="match status" value="1"/>
</dbReference>
<protein>
    <submittedName>
        <fullName evidence="13">TonB-dependent receptor plug</fullName>
    </submittedName>
</protein>
<dbReference type="OrthoDB" id="8670144at2"/>
<evidence type="ECO:0000313" key="13">
    <source>
        <dbReference type="EMBL" id="EKE83440.1"/>
    </source>
</evidence>
<keyword evidence="2 8" id="KW-0813">Transport</keyword>
<name>K2L0J4_9GAMM</name>
<comment type="subcellular location">
    <subcellularLocation>
        <location evidence="1 8">Cell outer membrane</location>
        <topology evidence="1 8">Multi-pass membrane protein</topology>
    </subcellularLocation>
</comment>
<proteinExistence type="inferred from homology"/>
<dbReference type="EMBL" id="AMRG01000009">
    <property type="protein sequence ID" value="EKE83440.1"/>
    <property type="molecule type" value="Genomic_DNA"/>
</dbReference>
<feature type="domain" description="TonB-dependent receptor-like beta-barrel" evidence="11">
    <location>
        <begin position="275"/>
        <end position="668"/>
    </location>
</feature>
<dbReference type="STRING" id="740709.A10D4_08462"/>
<evidence type="ECO:0000256" key="7">
    <source>
        <dbReference type="ARBA" id="ARBA00023237"/>
    </source>
</evidence>
<keyword evidence="13" id="KW-0675">Receptor</keyword>
<keyword evidence="6 8" id="KW-0472">Membrane</keyword>
<organism evidence="13 14">
    <name type="scientific">Idiomarina xiamenensis 10-D-4</name>
    <dbReference type="NCBI Taxonomy" id="740709"/>
    <lineage>
        <taxon>Bacteria</taxon>
        <taxon>Pseudomonadati</taxon>
        <taxon>Pseudomonadota</taxon>
        <taxon>Gammaproteobacteria</taxon>
        <taxon>Alteromonadales</taxon>
        <taxon>Idiomarinaceae</taxon>
        <taxon>Idiomarina</taxon>
    </lineage>
</organism>
<evidence type="ECO:0000256" key="2">
    <source>
        <dbReference type="ARBA" id="ARBA00022448"/>
    </source>
</evidence>
<dbReference type="AlphaFoldDB" id="K2L0J4"/>
<evidence type="ECO:0000256" key="9">
    <source>
        <dbReference type="RuleBase" id="RU003357"/>
    </source>
</evidence>
<keyword evidence="10" id="KW-0732">Signal</keyword>
<keyword evidence="14" id="KW-1185">Reference proteome</keyword>
<dbReference type="InterPro" id="IPR000531">
    <property type="entry name" value="Beta-barrel_TonB"/>
</dbReference>
<dbReference type="RefSeq" id="WP_008488936.1">
    <property type="nucleotide sequence ID" value="NZ_AMRG01000009.1"/>
</dbReference>
<evidence type="ECO:0000259" key="11">
    <source>
        <dbReference type="Pfam" id="PF00593"/>
    </source>
</evidence>
<evidence type="ECO:0000256" key="4">
    <source>
        <dbReference type="ARBA" id="ARBA00022692"/>
    </source>
</evidence>
<dbReference type="Proteomes" id="UP000014115">
    <property type="component" value="Unassembled WGS sequence"/>
</dbReference>
<accession>K2L0J4</accession>
<dbReference type="GO" id="GO:0009279">
    <property type="term" value="C:cell outer membrane"/>
    <property type="evidence" value="ECO:0007669"/>
    <property type="project" value="UniProtKB-SubCell"/>
</dbReference>
<keyword evidence="3 8" id="KW-1134">Transmembrane beta strand</keyword>
<dbReference type="PANTHER" id="PTHR30069:SF42">
    <property type="entry name" value="FERRIC AEROBACTIN RECEPTOR"/>
    <property type="match status" value="1"/>
</dbReference>
<reference evidence="13 14" key="1">
    <citation type="journal article" date="2012" name="J. Bacteriol.">
        <title>Genome Sequence of Idiomarina xiamenensis Type Strain 10-D-4.</title>
        <authorList>
            <person name="Lai Q."/>
            <person name="Wang L."/>
            <person name="Wang W."/>
            <person name="Shao Z."/>
        </authorList>
    </citation>
    <scope>NUCLEOTIDE SEQUENCE [LARGE SCALE GENOMIC DNA]</scope>
    <source>
        <strain evidence="13 14">10-D-4</strain>
    </source>
</reference>
<dbReference type="Gene3D" id="2.170.130.10">
    <property type="entry name" value="TonB-dependent receptor, plug domain"/>
    <property type="match status" value="1"/>
</dbReference>
<evidence type="ECO:0000313" key="14">
    <source>
        <dbReference type="Proteomes" id="UP000014115"/>
    </source>
</evidence>
<evidence type="ECO:0000256" key="8">
    <source>
        <dbReference type="PROSITE-ProRule" id="PRU01360"/>
    </source>
</evidence>
<dbReference type="InterPro" id="IPR036942">
    <property type="entry name" value="Beta-barrel_TonB_sf"/>
</dbReference>
<dbReference type="Gene3D" id="2.40.170.20">
    <property type="entry name" value="TonB-dependent receptor, beta-barrel domain"/>
    <property type="match status" value="1"/>
</dbReference>
<comment type="similarity">
    <text evidence="8 9">Belongs to the TonB-dependent receptor family.</text>
</comment>
<dbReference type="PANTHER" id="PTHR30069">
    <property type="entry name" value="TONB-DEPENDENT OUTER MEMBRANE RECEPTOR"/>
    <property type="match status" value="1"/>
</dbReference>
<dbReference type="PATRIC" id="fig|740709.3.peg.1714"/>